<keyword evidence="4" id="KW-0560">Oxidoreductase</keyword>
<dbReference type="SUPFAM" id="SSF54373">
    <property type="entry name" value="FAD-linked reductases, C-terminal domain"/>
    <property type="match status" value="1"/>
</dbReference>
<dbReference type="GO" id="GO:0008115">
    <property type="term" value="F:sarcosine oxidase activity"/>
    <property type="evidence" value="ECO:0007669"/>
    <property type="project" value="TreeGrafter"/>
</dbReference>
<dbReference type="PANTHER" id="PTHR10961">
    <property type="entry name" value="PEROXISOMAL SARCOSINE OXIDASE"/>
    <property type="match status" value="1"/>
</dbReference>
<dbReference type="Gene3D" id="3.50.50.60">
    <property type="entry name" value="FAD/NAD(P)-binding domain"/>
    <property type="match status" value="1"/>
</dbReference>
<evidence type="ECO:0000313" key="7">
    <source>
        <dbReference type="Proteomes" id="UP000275456"/>
    </source>
</evidence>
<dbReference type="EMBL" id="RKHJ01000001">
    <property type="protein sequence ID" value="ROR66141.1"/>
    <property type="molecule type" value="Genomic_DNA"/>
</dbReference>
<comment type="caution">
    <text evidence="6">The sequence shown here is derived from an EMBL/GenBank/DDBJ whole genome shotgun (WGS) entry which is preliminary data.</text>
</comment>
<evidence type="ECO:0000256" key="3">
    <source>
        <dbReference type="ARBA" id="ARBA00022827"/>
    </source>
</evidence>
<dbReference type="Gene3D" id="3.30.9.10">
    <property type="entry name" value="D-Amino Acid Oxidase, subunit A, domain 2"/>
    <property type="match status" value="1"/>
</dbReference>
<dbReference type="GO" id="GO:0050660">
    <property type="term" value="F:flavin adenine dinucleotide binding"/>
    <property type="evidence" value="ECO:0007669"/>
    <property type="project" value="InterPro"/>
</dbReference>
<comment type="cofactor">
    <cofactor evidence="1">
        <name>FAD</name>
        <dbReference type="ChEBI" id="CHEBI:57692"/>
    </cofactor>
</comment>
<evidence type="ECO:0000256" key="2">
    <source>
        <dbReference type="ARBA" id="ARBA00022630"/>
    </source>
</evidence>
<evidence type="ECO:0000256" key="1">
    <source>
        <dbReference type="ARBA" id="ARBA00001974"/>
    </source>
</evidence>
<dbReference type="PANTHER" id="PTHR10961:SF7">
    <property type="entry name" value="FAD DEPENDENT OXIDOREDUCTASE DOMAIN-CONTAINING PROTEIN"/>
    <property type="match status" value="1"/>
</dbReference>
<name>A0A3N2ASX1_9MICO</name>
<dbReference type="AlphaFoldDB" id="A0A3N2ASX1"/>
<gene>
    <name evidence="6" type="ORF">EDD26_1516</name>
</gene>
<dbReference type="SUPFAM" id="SSF51905">
    <property type="entry name" value="FAD/NAD(P)-binding domain"/>
    <property type="match status" value="1"/>
</dbReference>
<protein>
    <submittedName>
        <fullName evidence="6">Monomeric sarcosine oxidase</fullName>
    </submittedName>
</protein>
<evidence type="ECO:0000256" key="4">
    <source>
        <dbReference type="ARBA" id="ARBA00023002"/>
    </source>
</evidence>
<dbReference type="InterPro" id="IPR006076">
    <property type="entry name" value="FAD-dep_OxRdtase"/>
</dbReference>
<sequence length="395" mass="42467">MAALETDVVVVGVGSVGSMAAWQGASRGLRVIGVDRFSIPGPFSAYAGESRLFRKVYAEGGHYTPLLQRSQDLWRELERRSGTSLLRTTGGAVTFYDEQNPVLARYLTAARDQGLAHELLRGDEARARFPEHVVRDGDVAVFDPEGGYLKSERAVVAALAEATRLGARFLGGRKAHAVEAHGDRYVVRTDQEEIVAGRVIIAQGTGAGALGRELGVHVAVRPQVLTWFPTVEPQSFSREDLPVFLRRAEEDGRADSARFYGFPSADGWTVKVAGSVYMDEVESMEQPPSWDPSYLDPIMAWVREFLPGLIPEPVRVALCADGYTPDDTGLLGTVPGMEGVAVAVGFSGHGFKMASAIGAVATELAVDGSTATDVGFMAADRFLAPGTRLSRLALR</sequence>
<reference evidence="6 7" key="1">
    <citation type="submission" date="2018-11" db="EMBL/GenBank/DDBJ databases">
        <title>Sequencing the genomes of 1000 actinobacteria strains.</title>
        <authorList>
            <person name="Klenk H.-P."/>
        </authorList>
    </citation>
    <scope>NUCLEOTIDE SEQUENCE [LARGE SCALE GENOMIC DNA]</scope>
    <source>
        <strain evidence="6 7">DSM 9580</strain>
    </source>
</reference>
<keyword evidence="7" id="KW-1185">Reference proteome</keyword>
<feature type="domain" description="FAD dependent oxidoreductase" evidence="5">
    <location>
        <begin position="7"/>
        <end position="364"/>
    </location>
</feature>
<dbReference type="InterPro" id="IPR045170">
    <property type="entry name" value="MTOX"/>
</dbReference>
<evidence type="ECO:0000313" key="6">
    <source>
        <dbReference type="EMBL" id="ROR66141.1"/>
    </source>
</evidence>
<dbReference type="NCBIfam" id="NF008425">
    <property type="entry name" value="PRK11259.1"/>
    <property type="match status" value="1"/>
</dbReference>
<dbReference type="Proteomes" id="UP000275456">
    <property type="component" value="Unassembled WGS sequence"/>
</dbReference>
<dbReference type="Pfam" id="PF01266">
    <property type="entry name" value="DAO"/>
    <property type="match status" value="1"/>
</dbReference>
<dbReference type="RefSeq" id="WP_170165576.1">
    <property type="nucleotide sequence ID" value="NZ_RKHJ01000001.1"/>
</dbReference>
<accession>A0A3N2ASX1</accession>
<dbReference type="InterPro" id="IPR036188">
    <property type="entry name" value="FAD/NAD-bd_sf"/>
</dbReference>
<evidence type="ECO:0000259" key="5">
    <source>
        <dbReference type="Pfam" id="PF01266"/>
    </source>
</evidence>
<organism evidence="6 7">
    <name type="scientific">Agrococcus jenensis</name>
    <dbReference type="NCBI Taxonomy" id="46353"/>
    <lineage>
        <taxon>Bacteria</taxon>
        <taxon>Bacillati</taxon>
        <taxon>Actinomycetota</taxon>
        <taxon>Actinomycetes</taxon>
        <taxon>Micrococcales</taxon>
        <taxon>Microbacteriaceae</taxon>
        <taxon>Agrococcus</taxon>
    </lineage>
</organism>
<keyword evidence="2" id="KW-0285">Flavoprotein</keyword>
<keyword evidence="3" id="KW-0274">FAD</keyword>
<proteinExistence type="predicted"/>